<dbReference type="Proteomes" id="UP000094236">
    <property type="component" value="Unassembled WGS sequence"/>
</dbReference>
<dbReference type="OrthoDB" id="10280046at2759"/>
<gene>
    <name evidence="1" type="ORF">PACTADRAFT_18432</name>
</gene>
<sequence length="781" mass="91706">MVPRIGIIFSRCYSSTAFNSGIVAKAEVPETLLFTINKKILSQPKIVPNLINRLKTEFGNTELDEVIDSKTLNHVFGNNQYKINLFRYYNSLELDRDKFHDLNRLIEDVVINILDEPEIDNETKLKRIYQYFYLLNALKPQSVGKVPKLFFNVKTLNRIIEITPRHFYKHLFLKLLNINLVISESSPLNKLIYELRTGTNEEQFLWQNASLDFSAPMNTELILHNYSYHMLFHLIAFCIKQDNNEKLKEYIEITFQKISKEFDLIKRNQLFNKLYDLLMMHSLNQYGLYSSVFILNDMKQQNIPINHKILMIILTHLRKQNDIINFTKMFNQILKIFKIKNNGKIDGITLKILTNEMLTLLRNSKFSLLDSKIILSYSLAFYEKGQLLLENLGILPLLLENKIENKLTNTRLIDSIEKASVNELIAKKMLYPSAESLTELYKSIFNYLNFNNLNSDKILINLYYKLKELTIYIQDLEKKKKENQNQIDLNDSTLKYHPLSSSKLDDRVISVFLAEAIFQLKNYDLAEFIFDDFLKCEKINLRFTSSYAFDLIIHTQSYKNLSNSLRWFSLLNERNLKLSFWSVIGIIIRLYKTDHSLESKNFFKKLTNDIIKTDITKDSKDYINHHQLIEIIIRENWNIEKFPISQSSNEEVELAHDFLELENDNPDADFSNLENQVDEKFHNDMDMGLNHIMNNTPNEVKNSNTKPENVPEQILIFDKNLDPDISNENKETLKTEKNHNIQVKDSPKDELARISQLSKEDIVASLLEVIESSDVQLYKNV</sequence>
<keyword evidence="2" id="KW-1185">Reference proteome</keyword>
<evidence type="ECO:0000313" key="1">
    <source>
        <dbReference type="EMBL" id="ODV93799.1"/>
    </source>
</evidence>
<dbReference type="EMBL" id="KV454017">
    <property type="protein sequence ID" value="ODV93799.1"/>
    <property type="molecule type" value="Genomic_DNA"/>
</dbReference>
<organism evidence="1 2">
    <name type="scientific">Pachysolen tannophilus NRRL Y-2460</name>
    <dbReference type="NCBI Taxonomy" id="669874"/>
    <lineage>
        <taxon>Eukaryota</taxon>
        <taxon>Fungi</taxon>
        <taxon>Dikarya</taxon>
        <taxon>Ascomycota</taxon>
        <taxon>Saccharomycotina</taxon>
        <taxon>Pichiomycetes</taxon>
        <taxon>Pachysolenaceae</taxon>
        <taxon>Pachysolen</taxon>
    </lineage>
</organism>
<proteinExistence type="predicted"/>
<evidence type="ECO:0000313" key="2">
    <source>
        <dbReference type="Proteomes" id="UP000094236"/>
    </source>
</evidence>
<reference evidence="2" key="1">
    <citation type="submission" date="2016-05" db="EMBL/GenBank/DDBJ databases">
        <title>Comparative genomics of biotechnologically important yeasts.</title>
        <authorList>
            <consortium name="DOE Joint Genome Institute"/>
            <person name="Riley R."/>
            <person name="Haridas S."/>
            <person name="Wolfe K.H."/>
            <person name="Lopes M.R."/>
            <person name="Hittinger C.T."/>
            <person name="Goker M."/>
            <person name="Salamov A."/>
            <person name="Wisecaver J."/>
            <person name="Long T.M."/>
            <person name="Aerts A.L."/>
            <person name="Barry K."/>
            <person name="Choi C."/>
            <person name="Clum A."/>
            <person name="Coughlan A.Y."/>
            <person name="Deshpande S."/>
            <person name="Douglass A.P."/>
            <person name="Hanson S.J."/>
            <person name="Klenk H.-P."/>
            <person name="Labutti K."/>
            <person name="Lapidus A."/>
            <person name="Lindquist E."/>
            <person name="Lipzen A."/>
            <person name="Meier-Kolthoff J.P."/>
            <person name="Ohm R.A."/>
            <person name="Otillar R.P."/>
            <person name="Pangilinan J."/>
            <person name="Peng Y."/>
            <person name="Rokas A."/>
            <person name="Rosa C.A."/>
            <person name="Scheuner C."/>
            <person name="Sibirny A.A."/>
            <person name="Slot J.C."/>
            <person name="Stielow J.B."/>
            <person name="Sun H."/>
            <person name="Kurtzman C.P."/>
            <person name="Blackwell M."/>
            <person name="Grigoriev I.V."/>
            <person name="Jeffries T.W."/>
        </authorList>
    </citation>
    <scope>NUCLEOTIDE SEQUENCE [LARGE SCALE GENOMIC DNA]</scope>
    <source>
        <strain evidence="2">NRRL Y-2460</strain>
    </source>
</reference>
<name>A0A1E4TQ05_PACTA</name>
<protein>
    <submittedName>
        <fullName evidence="1">Uncharacterized protein</fullName>
    </submittedName>
</protein>
<accession>A0A1E4TQ05</accession>
<dbReference type="AlphaFoldDB" id="A0A1E4TQ05"/>